<protein>
    <recommendedName>
        <fullName evidence="3">Glyoxalase-like domain-containing protein</fullName>
    </recommendedName>
</protein>
<name>A0A1Y5FH36_9BACT</name>
<dbReference type="EMBL" id="MAAO01000002">
    <property type="protein sequence ID" value="OUR99504.1"/>
    <property type="molecule type" value="Genomic_DNA"/>
</dbReference>
<evidence type="ECO:0000313" key="1">
    <source>
        <dbReference type="EMBL" id="OUR99504.1"/>
    </source>
</evidence>
<gene>
    <name evidence="1" type="ORF">A9Q84_00355</name>
</gene>
<proteinExistence type="predicted"/>
<dbReference type="AlphaFoldDB" id="A0A1Y5FH36"/>
<evidence type="ECO:0008006" key="3">
    <source>
        <dbReference type="Google" id="ProtNLM"/>
    </source>
</evidence>
<organism evidence="1 2">
    <name type="scientific">Halobacteriovorax marinus</name>
    <dbReference type="NCBI Taxonomy" id="97084"/>
    <lineage>
        <taxon>Bacteria</taxon>
        <taxon>Pseudomonadati</taxon>
        <taxon>Bdellovibrionota</taxon>
        <taxon>Bacteriovoracia</taxon>
        <taxon>Bacteriovoracales</taxon>
        <taxon>Halobacteriovoraceae</taxon>
        <taxon>Halobacteriovorax</taxon>
    </lineage>
</organism>
<reference evidence="2" key="1">
    <citation type="journal article" date="2017" name="Proc. Natl. Acad. Sci. U.S.A.">
        <title>Simulation of Deepwater Horizon oil plume reveals substrate specialization within a complex community of hydrocarbon-degraders.</title>
        <authorList>
            <person name="Hu P."/>
            <person name="Dubinsky E.A."/>
            <person name="Probst A.J."/>
            <person name="Wang J."/>
            <person name="Sieber C.M.K."/>
            <person name="Tom L.M."/>
            <person name="Gardinali P."/>
            <person name="Banfield J.F."/>
            <person name="Atlas R.M."/>
            <person name="Andersen G.L."/>
        </authorList>
    </citation>
    <scope>NUCLEOTIDE SEQUENCE [LARGE SCALE GENOMIC DNA]</scope>
</reference>
<sequence length="259" mass="30101">MFKNIYFDHVNCQDDRHKFFNSLGKRGFTLSPNKTEHPGKRHCRFIMFEGDNLFKVSYLEFIRVGAGGKSYDRAGISFGYKKKLVKFYKSISKKLTSHFTHKNYSWKENSIDKLPGWNFLNFKNIGMRSIYPWFTEYEPFDSKVGIKTRKRPSIPTHPNTVYSVHGFELTLTAKGHKSFEMILGKKLRTVNKLADGTNLYINSGRVNRCTRVILNCRNIHKARKLVQAEEEFIFKGSEALLLRSPASSLKAWDIVIIQN</sequence>
<comment type="caution">
    <text evidence="1">The sequence shown here is derived from an EMBL/GenBank/DDBJ whole genome shotgun (WGS) entry which is preliminary data.</text>
</comment>
<accession>A0A1Y5FH36</accession>
<evidence type="ECO:0000313" key="2">
    <source>
        <dbReference type="Proteomes" id="UP000196531"/>
    </source>
</evidence>
<dbReference type="Proteomes" id="UP000196531">
    <property type="component" value="Unassembled WGS sequence"/>
</dbReference>